<proteinExistence type="inferred from homology"/>
<dbReference type="Pfam" id="PF14322">
    <property type="entry name" value="SusD-like_3"/>
    <property type="match status" value="1"/>
</dbReference>
<feature type="domain" description="SusD-like N-terminal" evidence="7">
    <location>
        <begin position="31"/>
        <end position="233"/>
    </location>
</feature>
<keyword evidence="3" id="KW-0732">Signal</keyword>
<comment type="similarity">
    <text evidence="2">Belongs to the SusD family.</text>
</comment>
<dbReference type="Proteomes" id="UP000199310">
    <property type="component" value="Unassembled WGS sequence"/>
</dbReference>
<protein>
    <submittedName>
        <fullName evidence="8">Starch-binding associating with outer membrane</fullName>
    </submittedName>
</protein>
<dbReference type="InterPro" id="IPR012944">
    <property type="entry name" value="SusD_RagB_dom"/>
</dbReference>
<sequence>MYARYRKMSGWWKLLLGIVLLGSIASCKKGFLDRAATTQQQDKDIFTSFAMTDQVVSNLYSRLRGAYTYLGGYSMSSGTDEAKDASSWMGSMSFNNGSWSGANNPIGNTWRDNYVAIRQANAILEGVAKYNTPDDANNPGALQNRIGEVYFLRAYYLAELIRQYGGAIIVTKTIDQSDEVALNQPRNTYDECVAQIVADCDEAIKRLPVIYPTTQVGRVTKGTCMALKSRMLLFSASPLWAIAGKTSYQGDISTGTSATDPEKWRKAAAAAKEVIDLQGTQGAEYKLENTLADRLNMFTNNTLLSKEVIWVRMKETNDSYDRYLFPYGSNGWSGCSPTQNLVDDYEMANGKAITDPASGYNAAKPYENRDKRFYTDISYNGAAWKGRKIETFERGKDEQSTQTDHSRTGYSCRKLADESITINQAPGRDVHGILFRLAECYLNYAEALNEYDPGNADIARYINLIRSRAGQPELPTGLGQAEMRQRIHNERRIELAFENHRFWDVRRWKIAENTEKVIYGMRPIADESAPGGYRYEKFKVEDRLWRNAMYLIPINTDETLRNPKMKQNEGW</sequence>
<name>A0A1I0QC42_9BACT</name>
<dbReference type="RefSeq" id="WP_089892234.1">
    <property type="nucleotide sequence ID" value="NZ_FOJG01000001.1"/>
</dbReference>
<evidence type="ECO:0000256" key="3">
    <source>
        <dbReference type="ARBA" id="ARBA00022729"/>
    </source>
</evidence>
<feature type="domain" description="RagB/SusD" evidence="6">
    <location>
        <begin position="306"/>
        <end position="571"/>
    </location>
</feature>
<dbReference type="AlphaFoldDB" id="A0A1I0QC42"/>
<dbReference type="GO" id="GO:0009279">
    <property type="term" value="C:cell outer membrane"/>
    <property type="evidence" value="ECO:0007669"/>
    <property type="project" value="UniProtKB-SubCell"/>
</dbReference>
<dbReference type="STRING" id="29529.SAMN04488122_1362"/>
<evidence type="ECO:0000259" key="6">
    <source>
        <dbReference type="Pfam" id="PF07980"/>
    </source>
</evidence>
<dbReference type="PROSITE" id="PS51257">
    <property type="entry name" value="PROKAR_LIPOPROTEIN"/>
    <property type="match status" value="1"/>
</dbReference>
<evidence type="ECO:0000256" key="4">
    <source>
        <dbReference type="ARBA" id="ARBA00023136"/>
    </source>
</evidence>
<evidence type="ECO:0000256" key="2">
    <source>
        <dbReference type="ARBA" id="ARBA00006275"/>
    </source>
</evidence>
<dbReference type="EMBL" id="FOJG01000001">
    <property type="protein sequence ID" value="SEW24491.1"/>
    <property type="molecule type" value="Genomic_DNA"/>
</dbReference>
<keyword evidence="4" id="KW-0472">Membrane</keyword>
<reference evidence="9" key="1">
    <citation type="submission" date="2016-10" db="EMBL/GenBank/DDBJ databases">
        <authorList>
            <person name="Varghese N."/>
            <person name="Submissions S."/>
        </authorList>
    </citation>
    <scope>NUCLEOTIDE SEQUENCE [LARGE SCALE GENOMIC DNA]</scope>
    <source>
        <strain evidence="9">DSM 3695</strain>
    </source>
</reference>
<dbReference type="InterPro" id="IPR011990">
    <property type="entry name" value="TPR-like_helical_dom_sf"/>
</dbReference>
<accession>A0A1I0QC42</accession>
<comment type="subcellular location">
    <subcellularLocation>
        <location evidence="1">Cell outer membrane</location>
    </subcellularLocation>
</comment>
<dbReference type="Pfam" id="PF07980">
    <property type="entry name" value="SusD_RagB"/>
    <property type="match status" value="1"/>
</dbReference>
<dbReference type="InterPro" id="IPR033985">
    <property type="entry name" value="SusD-like_N"/>
</dbReference>
<keyword evidence="9" id="KW-1185">Reference proteome</keyword>
<evidence type="ECO:0000259" key="7">
    <source>
        <dbReference type="Pfam" id="PF14322"/>
    </source>
</evidence>
<dbReference type="SUPFAM" id="SSF48452">
    <property type="entry name" value="TPR-like"/>
    <property type="match status" value="1"/>
</dbReference>
<gene>
    <name evidence="8" type="ORF">SAMN04488122_1362</name>
</gene>
<keyword evidence="5" id="KW-0998">Cell outer membrane</keyword>
<evidence type="ECO:0000313" key="8">
    <source>
        <dbReference type="EMBL" id="SEW24491.1"/>
    </source>
</evidence>
<dbReference type="Gene3D" id="1.25.40.390">
    <property type="match status" value="1"/>
</dbReference>
<evidence type="ECO:0000313" key="9">
    <source>
        <dbReference type="Proteomes" id="UP000199310"/>
    </source>
</evidence>
<evidence type="ECO:0000256" key="1">
    <source>
        <dbReference type="ARBA" id="ARBA00004442"/>
    </source>
</evidence>
<dbReference type="OrthoDB" id="5694214at2"/>
<organism evidence="8 9">
    <name type="scientific">Chitinophaga arvensicola</name>
    <dbReference type="NCBI Taxonomy" id="29529"/>
    <lineage>
        <taxon>Bacteria</taxon>
        <taxon>Pseudomonadati</taxon>
        <taxon>Bacteroidota</taxon>
        <taxon>Chitinophagia</taxon>
        <taxon>Chitinophagales</taxon>
        <taxon>Chitinophagaceae</taxon>
        <taxon>Chitinophaga</taxon>
    </lineage>
</organism>
<evidence type="ECO:0000256" key="5">
    <source>
        <dbReference type="ARBA" id="ARBA00023237"/>
    </source>
</evidence>